<evidence type="ECO:0000313" key="2">
    <source>
        <dbReference type="EMBL" id="KUF17304.1"/>
    </source>
</evidence>
<dbReference type="Gene3D" id="3.40.50.150">
    <property type="entry name" value="Vaccinia Virus protein VP39"/>
    <property type="match status" value="1"/>
</dbReference>
<name>A0A0W7X3F5_9ACTN</name>
<dbReference type="GO" id="GO:0008168">
    <property type="term" value="F:methyltransferase activity"/>
    <property type="evidence" value="ECO:0007669"/>
    <property type="project" value="UniProtKB-ARBA"/>
</dbReference>
<evidence type="ECO:0000259" key="1">
    <source>
        <dbReference type="Pfam" id="PF13649"/>
    </source>
</evidence>
<keyword evidence="3" id="KW-1185">Reference proteome</keyword>
<gene>
    <name evidence="2" type="ORF">AT728_15925</name>
</gene>
<dbReference type="Pfam" id="PF13649">
    <property type="entry name" value="Methyltransf_25"/>
    <property type="match status" value="1"/>
</dbReference>
<dbReference type="InterPro" id="IPR041698">
    <property type="entry name" value="Methyltransf_25"/>
</dbReference>
<dbReference type="AlphaFoldDB" id="A0A0W7X3F5"/>
<proteinExistence type="predicted"/>
<dbReference type="OrthoDB" id="4150581at2"/>
<dbReference type="Proteomes" id="UP000054804">
    <property type="component" value="Unassembled WGS sequence"/>
</dbReference>
<dbReference type="PANTHER" id="PTHR43464">
    <property type="entry name" value="METHYLTRANSFERASE"/>
    <property type="match status" value="1"/>
</dbReference>
<protein>
    <recommendedName>
        <fullName evidence="1">Methyltransferase domain-containing protein</fullName>
    </recommendedName>
</protein>
<organism evidence="2 3">
    <name type="scientific">Streptomyces silvensis</name>
    <dbReference type="NCBI Taxonomy" id="1765722"/>
    <lineage>
        <taxon>Bacteria</taxon>
        <taxon>Bacillati</taxon>
        <taxon>Actinomycetota</taxon>
        <taxon>Actinomycetes</taxon>
        <taxon>Kitasatosporales</taxon>
        <taxon>Streptomycetaceae</taxon>
        <taxon>Streptomyces</taxon>
    </lineage>
</organism>
<sequence>MVNSYAELSGHYDRIMTSGYYDYDDYARTLLALLPDRPHLLELGTGTGLVVEKVLELADAAPGAPAAAPHITGIDHTESMLAQARARVGERARFVRQDILHLDMPAQFDAAFSVGGVWYHTPGPEPEPEPNPADGTTHDGTLLCSHLLEDEDNIRALRNVHAALRPGGVLVLARQAAHHDYERDLPDGLVYAQAIRRTGAGRYVKDYYVKRGSGEVVAHQRCQYRTYPEARATGLLKDCGFRAERVSDNGLLHLYARV</sequence>
<comment type="caution">
    <text evidence="2">The sequence shown here is derived from an EMBL/GenBank/DDBJ whole genome shotgun (WGS) entry which is preliminary data.</text>
</comment>
<dbReference type="PANTHER" id="PTHR43464:SF92">
    <property type="entry name" value="SLR1071 PROTEIN"/>
    <property type="match status" value="1"/>
</dbReference>
<dbReference type="RefSeq" id="WP_058848567.1">
    <property type="nucleotide sequence ID" value="NZ_LOCL01000034.1"/>
</dbReference>
<dbReference type="CDD" id="cd02440">
    <property type="entry name" value="AdoMet_MTases"/>
    <property type="match status" value="1"/>
</dbReference>
<dbReference type="STRING" id="1765722.AT728_15925"/>
<reference evidence="2 3" key="1">
    <citation type="submission" date="2015-12" db="EMBL/GenBank/DDBJ databases">
        <title>Draft genome sequence of Streptomyces silvensis ATCC 53525, a producer of novel hormone antagonists.</title>
        <authorList>
            <person name="Johnston C.W."/>
            <person name="Li Y."/>
            <person name="Magarvey N.A."/>
        </authorList>
    </citation>
    <scope>NUCLEOTIDE SEQUENCE [LARGE SCALE GENOMIC DNA]</scope>
    <source>
        <strain evidence="2 3">ATCC 53525</strain>
    </source>
</reference>
<dbReference type="EMBL" id="LOCL01000034">
    <property type="protein sequence ID" value="KUF17304.1"/>
    <property type="molecule type" value="Genomic_DNA"/>
</dbReference>
<accession>A0A0W7X3F5</accession>
<evidence type="ECO:0000313" key="3">
    <source>
        <dbReference type="Proteomes" id="UP000054804"/>
    </source>
</evidence>
<feature type="domain" description="Methyltransferase" evidence="1">
    <location>
        <begin position="41"/>
        <end position="125"/>
    </location>
</feature>
<dbReference type="InterPro" id="IPR029063">
    <property type="entry name" value="SAM-dependent_MTases_sf"/>
</dbReference>
<dbReference type="SUPFAM" id="SSF53335">
    <property type="entry name" value="S-adenosyl-L-methionine-dependent methyltransferases"/>
    <property type="match status" value="1"/>
</dbReference>